<evidence type="ECO:0000313" key="4">
    <source>
        <dbReference type="Proteomes" id="UP001598114"/>
    </source>
</evidence>
<gene>
    <name evidence="3" type="ORF">SKC38_10620</name>
</gene>
<feature type="signal peptide" evidence="2">
    <location>
        <begin position="1"/>
        <end position="18"/>
    </location>
</feature>
<dbReference type="Proteomes" id="UP001598114">
    <property type="component" value="Unassembled WGS sequence"/>
</dbReference>
<feature type="coiled-coil region" evidence="1">
    <location>
        <begin position="278"/>
        <end position="305"/>
    </location>
</feature>
<name>A0ABW6D0G4_9BACT</name>
<protein>
    <recommendedName>
        <fullName evidence="5">SprT-like domain-containing protein</fullName>
    </recommendedName>
</protein>
<evidence type="ECO:0008006" key="5">
    <source>
        <dbReference type="Google" id="ProtNLM"/>
    </source>
</evidence>
<evidence type="ECO:0000256" key="2">
    <source>
        <dbReference type="SAM" id="SignalP"/>
    </source>
</evidence>
<feature type="chain" id="PRO_5045419789" description="SprT-like domain-containing protein" evidence="2">
    <location>
        <begin position="19"/>
        <end position="309"/>
    </location>
</feature>
<accession>A0ABW6D0G4</accession>
<evidence type="ECO:0000313" key="3">
    <source>
        <dbReference type="EMBL" id="MFD3276680.1"/>
    </source>
</evidence>
<keyword evidence="2" id="KW-0732">Signal</keyword>
<dbReference type="RefSeq" id="WP_377977122.1">
    <property type="nucleotide sequence ID" value="NZ_JBBKYA010000005.1"/>
</dbReference>
<organism evidence="3 4">
    <name type="scientific">Aquirufa echingensis</name>
    <dbReference type="NCBI Taxonomy" id="3096516"/>
    <lineage>
        <taxon>Bacteria</taxon>
        <taxon>Pseudomonadati</taxon>
        <taxon>Bacteroidota</taxon>
        <taxon>Cytophagia</taxon>
        <taxon>Cytophagales</taxon>
        <taxon>Flectobacillaceae</taxon>
        <taxon>Aquirufa</taxon>
    </lineage>
</organism>
<dbReference type="PROSITE" id="PS51257">
    <property type="entry name" value="PROKAR_LIPOPROTEIN"/>
    <property type="match status" value="1"/>
</dbReference>
<keyword evidence="1" id="KW-0175">Coiled coil</keyword>
<proteinExistence type="predicted"/>
<sequence length="309" mass="34989">MKWISKFACFVLCGLILAACYQSVQTKDIENMYQDLSLSNTTQYKKGFGQLNTNHLKNLEAEMLEEVFCYSPRLGGGAYFLIPTARMQNFGYVDLQPSDVVSGGGGGTSADLMMAQLSGPVPMVSTQGVKNPCLKATLDMVLHNTDILNQMSQLLQNFGEKTNIKIVFNEANLPENNDETRDLGQFSRIKNDTYFITLNTNFLPNYSKEVIVSVIYHELLHAQLTYLFNEKGSLDHEKMAGQYLQITMNSLRRQFTDLNDFSAKSLVFAGLKKTNLYKNDSAEMNQDVRNKMNEIEQNYKNRKNGTYCN</sequence>
<comment type="caution">
    <text evidence="3">The sequence shown here is derived from an EMBL/GenBank/DDBJ whole genome shotgun (WGS) entry which is preliminary data.</text>
</comment>
<evidence type="ECO:0000256" key="1">
    <source>
        <dbReference type="SAM" id="Coils"/>
    </source>
</evidence>
<reference evidence="3 4" key="1">
    <citation type="submission" date="2024-03" db="EMBL/GenBank/DDBJ databases">
        <title>Aquirufa genome sequencing.</title>
        <authorList>
            <person name="Pitt A."/>
            <person name="Hahn M.W."/>
        </authorList>
    </citation>
    <scope>NUCLEOTIDE SEQUENCE [LARGE SCALE GENOMIC DNA]</scope>
    <source>
        <strain evidence="3 4">PLAD-142S6K</strain>
    </source>
</reference>
<dbReference type="EMBL" id="JBBKYA010000005">
    <property type="protein sequence ID" value="MFD3276680.1"/>
    <property type="molecule type" value="Genomic_DNA"/>
</dbReference>
<keyword evidence="4" id="KW-1185">Reference proteome</keyword>